<feature type="domain" description="RNA polymerase sigma factor 54 DNA-binding" evidence="11">
    <location>
        <begin position="236"/>
        <end position="385"/>
    </location>
</feature>
<organism evidence="13 14">
    <name type="scientific">Candidatus Doriopsillibacter californiensis</name>
    <dbReference type="NCBI Taxonomy" id="2970740"/>
    <lineage>
        <taxon>Bacteria</taxon>
        <taxon>Pseudomonadati</taxon>
        <taxon>Pseudomonadota</taxon>
        <taxon>Gammaproteobacteria</taxon>
        <taxon>Candidatus Tethybacterales</taxon>
        <taxon>Candidatus Persebacteraceae</taxon>
        <taxon>Candidatus Doriopsillibacter</taxon>
    </lineage>
</organism>
<evidence type="ECO:0000256" key="7">
    <source>
        <dbReference type="ARBA" id="ARBA00023082"/>
    </source>
</evidence>
<dbReference type="Pfam" id="PF04963">
    <property type="entry name" value="Sigma54_CBD"/>
    <property type="match status" value="1"/>
</dbReference>
<dbReference type="PANTHER" id="PTHR32248">
    <property type="entry name" value="RNA POLYMERASE SIGMA-54 FACTOR"/>
    <property type="match status" value="1"/>
</dbReference>
<accession>A0ABT7QL79</accession>
<gene>
    <name evidence="13" type="ORF">NQX30_03645</name>
</gene>
<dbReference type="Proteomes" id="UP001168167">
    <property type="component" value="Unassembled WGS sequence"/>
</dbReference>
<feature type="domain" description="RNA polymerase sigma factor 54 core-binding" evidence="12">
    <location>
        <begin position="58"/>
        <end position="220"/>
    </location>
</feature>
<keyword evidence="14" id="KW-1185">Reference proteome</keyword>
<evidence type="ECO:0000256" key="3">
    <source>
        <dbReference type="ARBA" id="ARBA00022478"/>
    </source>
</evidence>
<dbReference type="InterPro" id="IPR000394">
    <property type="entry name" value="RNA_pol_sigma_54"/>
</dbReference>
<evidence type="ECO:0000259" key="12">
    <source>
        <dbReference type="Pfam" id="PF04963"/>
    </source>
</evidence>
<reference evidence="13" key="1">
    <citation type="submission" date="2022-08" db="EMBL/GenBank/DDBJ databases">
        <authorList>
            <person name="Dzunkova M."/>
            <person name="La Clair J."/>
            <person name="Tyml T."/>
            <person name="Doud D."/>
            <person name="Schulz F."/>
            <person name="Piquer S."/>
            <person name="Porcel Sanchis D."/>
            <person name="Osborn A."/>
            <person name="Robinson D."/>
            <person name="Louie K.B."/>
            <person name="Bowen B.P."/>
            <person name="Bowers R."/>
            <person name="Lee J."/>
            <person name="Arnau Llombart V."/>
            <person name="Diaz Villanueva W."/>
            <person name="Gosliner T."/>
            <person name="Northen T."/>
            <person name="Cheng J.-F."/>
            <person name="Burkart M.D."/>
            <person name="Woyke T."/>
        </authorList>
    </citation>
    <scope>NUCLEOTIDE SEQUENCE</scope>
    <source>
        <strain evidence="13">Df01</strain>
    </source>
</reference>
<evidence type="ECO:0000256" key="8">
    <source>
        <dbReference type="ARBA" id="ARBA00023125"/>
    </source>
</evidence>
<keyword evidence="8 10" id="KW-0238">DNA-binding</keyword>
<dbReference type="PROSITE" id="PS50044">
    <property type="entry name" value="SIGMA54_3"/>
    <property type="match status" value="1"/>
</dbReference>
<protein>
    <recommendedName>
        <fullName evidence="2 10">RNA polymerase sigma-54 factor</fullName>
    </recommendedName>
</protein>
<comment type="caution">
    <text evidence="13">The sequence shown here is derived from an EMBL/GenBank/DDBJ whole genome shotgun (WGS) entry which is preliminary data.</text>
</comment>
<evidence type="ECO:0000256" key="2">
    <source>
        <dbReference type="ARBA" id="ARBA00019942"/>
    </source>
</evidence>
<name>A0ABT7QL79_9GAMM</name>
<dbReference type="PIRSF" id="PIRSF000774">
    <property type="entry name" value="RpoN"/>
    <property type="match status" value="1"/>
</dbReference>
<evidence type="ECO:0000256" key="4">
    <source>
        <dbReference type="ARBA" id="ARBA00022679"/>
    </source>
</evidence>
<dbReference type="InterPro" id="IPR007046">
    <property type="entry name" value="RNA_pol_sigma_54_core-bd"/>
</dbReference>
<comment type="similarity">
    <text evidence="1 10">Belongs to the sigma-54 factor family.</text>
</comment>
<reference evidence="13" key="2">
    <citation type="journal article" date="2023" name="Microbiome">
        <title>Synthase-selected sorting approach identifies a beta-lactone synthase in a nudibranch symbiotic bacterium.</title>
        <authorList>
            <person name="Dzunkova M."/>
            <person name="La Clair J.J."/>
            <person name="Tyml T."/>
            <person name="Doud D."/>
            <person name="Schulz F."/>
            <person name="Piquer-Esteban S."/>
            <person name="Porcel Sanchis D."/>
            <person name="Osborn A."/>
            <person name="Robinson D."/>
            <person name="Louie K.B."/>
            <person name="Bowen B.P."/>
            <person name="Bowers R.M."/>
            <person name="Lee J."/>
            <person name="Arnau V."/>
            <person name="Diaz-Villanueva W."/>
            <person name="Stepanauskas R."/>
            <person name="Gosliner T."/>
            <person name="Date S.V."/>
            <person name="Northen T.R."/>
            <person name="Cheng J.F."/>
            <person name="Burkart M.D."/>
            <person name="Woyke T."/>
        </authorList>
    </citation>
    <scope>NUCLEOTIDE SEQUENCE</scope>
    <source>
        <strain evidence="13">Df01</strain>
    </source>
</reference>
<keyword evidence="7 10" id="KW-0731">Sigma factor</keyword>
<evidence type="ECO:0000313" key="13">
    <source>
        <dbReference type="EMBL" id="MDM5147464.1"/>
    </source>
</evidence>
<keyword evidence="5 10" id="KW-0548">Nucleotidyltransferase</keyword>
<keyword evidence="3 10" id="KW-0240">DNA-directed RNA polymerase</keyword>
<evidence type="ECO:0000313" key="14">
    <source>
        <dbReference type="Proteomes" id="UP001168167"/>
    </source>
</evidence>
<keyword evidence="4 10" id="KW-0808">Transferase</keyword>
<dbReference type="InterPro" id="IPR007634">
    <property type="entry name" value="RNA_pol_sigma_54_DNA-bd"/>
</dbReference>
<evidence type="ECO:0000259" key="11">
    <source>
        <dbReference type="Pfam" id="PF04552"/>
    </source>
</evidence>
<keyword evidence="9 10" id="KW-0804">Transcription</keyword>
<dbReference type="Pfam" id="PF04552">
    <property type="entry name" value="Sigma54_DBD"/>
    <property type="match status" value="1"/>
</dbReference>
<evidence type="ECO:0000256" key="9">
    <source>
        <dbReference type="ARBA" id="ARBA00023163"/>
    </source>
</evidence>
<dbReference type="Gene3D" id="1.10.10.60">
    <property type="entry name" value="Homeodomain-like"/>
    <property type="match status" value="1"/>
</dbReference>
<comment type="function">
    <text evidence="10">Sigma factors are initiation factors that promote the attachment of RNA polymerase to specific initiation sites and are then released.</text>
</comment>
<dbReference type="PANTHER" id="PTHR32248:SF4">
    <property type="entry name" value="RNA POLYMERASE SIGMA-54 FACTOR"/>
    <property type="match status" value="1"/>
</dbReference>
<keyword evidence="6 10" id="KW-0805">Transcription regulation</keyword>
<evidence type="ECO:0000256" key="1">
    <source>
        <dbReference type="ARBA" id="ARBA00008798"/>
    </source>
</evidence>
<evidence type="ECO:0000256" key="10">
    <source>
        <dbReference type="PIRNR" id="PIRNR000774"/>
    </source>
</evidence>
<dbReference type="EMBL" id="JANQAO010000002">
    <property type="protein sequence ID" value="MDM5147464.1"/>
    <property type="molecule type" value="Genomic_DNA"/>
</dbReference>
<dbReference type="PRINTS" id="PR00045">
    <property type="entry name" value="SIGMA54FCT"/>
</dbReference>
<sequence length="403" mass="44203">MKTITGIAGGYSANLIYASRILRFGGRSLALFLLDKASINPCLQYFSSPEICPQPFETESVRDRLRTALTDSDTPAFLRPLVAFLIEQVGDNGLLDWDSETESLLAKNDQAQLGEALCYLQSLGPPGVGARTQNECLRLQLDVCEQTPATASARNIIDNYLHWFLRKRQDKLPRRRLAEALAVLSSLTLNPGGALLDSDTVPLLSDVDFFQERGLWKARMGAGDCFPRTMAGGDAREYAQARQIVSAVSARRKQLLRLSQLVVNQQSAFLSGADEAPRPFPMQEAAAALGVSSGMVSHIVADKVFCAPCGVYALKLLFARKTPSGQAIVAVRQEIKNIVSCENLARPHTDEKLRILLRARGMSLSRRTVSKYRAGAGILRPSLRKQLLGANINIKNQGERYAN</sequence>
<evidence type="ECO:0000256" key="5">
    <source>
        <dbReference type="ARBA" id="ARBA00022695"/>
    </source>
</evidence>
<proteinExistence type="inferred from homology"/>
<evidence type="ECO:0000256" key="6">
    <source>
        <dbReference type="ARBA" id="ARBA00023015"/>
    </source>
</evidence>